<proteinExistence type="predicted"/>
<evidence type="ECO:0000313" key="3">
    <source>
        <dbReference type="EMBL" id="CEL11898.1"/>
    </source>
</evidence>
<evidence type="ECO:0000313" key="4">
    <source>
        <dbReference type="Proteomes" id="UP000054771"/>
    </source>
</evidence>
<dbReference type="Proteomes" id="UP000054771">
    <property type="component" value="Unassembled WGS sequence"/>
</dbReference>
<feature type="compositionally biased region" description="Polar residues" evidence="1">
    <location>
        <begin position="42"/>
        <end position="59"/>
    </location>
</feature>
<dbReference type="AlphaFoldDB" id="A0A0U5CKP1"/>
<protein>
    <recommendedName>
        <fullName evidence="2">DUF7730 domain-containing protein</fullName>
    </recommendedName>
</protein>
<feature type="region of interest" description="Disordered" evidence="1">
    <location>
        <begin position="23"/>
        <end position="59"/>
    </location>
</feature>
<dbReference type="OrthoDB" id="4757095at2759"/>
<dbReference type="Pfam" id="PF24864">
    <property type="entry name" value="DUF7730"/>
    <property type="match status" value="1"/>
</dbReference>
<reference evidence="4" key="1">
    <citation type="journal article" date="2016" name="Genome Announc.">
        <title>Draft genome sequences of fungus Aspergillus calidoustus.</title>
        <authorList>
            <person name="Horn F."/>
            <person name="Linde J."/>
            <person name="Mattern D.J."/>
            <person name="Walther G."/>
            <person name="Guthke R."/>
            <person name="Scherlach K."/>
            <person name="Martin K."/>
            <person name="Brakhage A.A."/>
            <person name="Petzke L."/>
            <person name="Valiante V."/>
        </authorList>
    </citation>
    <scope>NUCLEOTIDE SEQUENCE [LARGE SCALE GENOMIC DNA]</scope>
    <source>
        <strain evidence="4">SF006504</strain>
    </source>
</reference>
<feature type="compositionally biased region" description="Basic and acidic residues" evidence="1">
    <location>
        <begin position="23"/>
        <end position="34"/>
    </location>
</feature>
<sequence>MARIKEEAYYKLAHNYIRKYRRDQSRREGSTVERGRRRSLLPTITPTSGSNADTDSRTIGTRSKTLGAIDPQTQCALFSRLPPEIRRMIWVAVLGNLEIEIVTQRHRRVIPYFYDECACIDKRAHTCPLLGCIIMNGHGLDEGQDRKQEGGLRLLAVILTCRRAYTEALPILYITNKFTFIAFEIIQLFRSSIPSSHWNLIRSVHVRTHNILWSHHPRTNVFRLSCEDVLSLASLREFTIRVRRSRSGLRPERAERDFEGIVGALEVLGGLEGRGVRLVIEVEVRKEKENGNGEFQVGEVREGLDRRGMGGWIVRAVKGPE</sequence>
<evidence type="ECO:0000256" key="1">
    <source>
        <dbReference type="SAM" id="MobiDB-lite"/>
    </source>
</evidence>
<dbReference type="STRING" id="454130.A0A0U5CKP1"/>
<organism evidence="3 4">
    <name type="scientific">Aspergillus calidoustus</name>
    <dbReference type="NCBI Taxonomy" id="454130"/>
    <lineage>
        <taxon>Eukaryota</taxon>
        <taxon>Fungi</taxon>
        <taxon>Dikarya</taxon>
        <taxon>Ascomycota</taxon>
        <taxon>Pezizomycotina</taxon>
        <taxon>Eurotiomycetes</taxon>
        <taxon>Eurotiomycetidae</taxon>
        <taxon>Eurotiales</taxon>
        <taxon>Aspergillaceae</taxon>
        <taxon>Aspergillus</taxon>
        <taxon>Aspergillus subgen. Nidulantes</taxon>
    </lineage>
</organism>
<name>A0A0U5CKP1_ASPCI</name>
<dbReference type="InterPro" id="IPR056632">
    <property type="entry name" value="DUF7730"/>
</dbReference>
<accession>A0A0U5CKP1</accession>
<feature type="domain" description="DUF7730" evidence="2">
    <location>
        <begin position="71"/>
        <end position="208"/>
    </location>
</feature>
<keyword evidence="4" id="KW-1185">Reference proteome</keyword>
<evidence type="ECO:0000259" key="2">
    <source>
        <dbReference type="Pfam" id="PF24864"/>
    </source>
</evidence>
<dbReference type="EMBL" id="CDMC01000034">
    <property type="protein sequence ID" value="CEL11898.1"/>
    <property type="molecule type" value="Genomic_DNA"/>
</dbReference>
<dbReference type="PANTHER" id="PTHR38790">
    <property type="entry name" value="2EXR DOMAIN-CONTAINING PROTEIN-RELATED"/>
    <property type="match status" value="1"/>
</dbReference>
<gene>
    <name evidence="3" type="ORF">ASPCAL14993</name>
</gene>